<evidence type="ECO:0000256" key="1">
    <source>
        <dbReference type="SAM" id="Coils"/>
    </source>
</evidence>
<proteinExistence type="predicted"/>
<feature type="compositionally biased region" description="Basic and acidic residues" evidence="2">
    <location>
        <begin position="1090"/>
        <end position="1101"/>
    </location>
</feature>
<dbReference type="Pfam" id="PF04465">
    <property type="entry name" value="DUF499"/>
    <property type="match status" value="1"/>
</dbReference>
<dbReference type="RefSeq" id="WP_190880740.1">
    <property type="nucleotide sequence ID" value="NZ_JACJSK010000085.1"/>
</dbReference>
<dbReference type="InterPro" id="IPR041650">
    <property type="entry name" value="HEPN_Swt1"/>
</dbReference>
<feature type="compositionally biased region" description="Polar residues" evidence="2">
    <location>
        <begin position="1073"/>
        <end position="1088"/>
    </location>
</feature>
<reference evidence="4 5" key="1">
    <citation type="journal article" date="2020" name="ISME J.">
        <title>Comparative genomics reveals insights into cyanobacterial evolution and habitat adaptation.</title>
        <authorList>
            <person name="Chen M.Y."/>
            <person name="Teng W.K."/>
            <person name="Zhao L."/>
            <person name="Hu C.X."/>
            <person name="Zhou Y.K."/>
            <person name="Han B.P."/>
            <person name="Song L.R."/>
            <person name="Shu W.S."/>
        </authorList>
    </citation>
    <scope>NUCLEOTIDE SEQUENCE [LARGE SCALE GENOMIC DNA]</scope>
    <source>
        <strain evidence="4 5">FACHB-1370</strain>
    </source>
</reference>
<sequence length="1173" mass="132469">MAITNYDRVTKALALLQEGVYPFLEREMRSHYGSRWLSAASACLPDNYLGRKQDIQEVLRQDVSALLIVMWEQWNNVFKSVLGRSERSIVSELRDTRNEWAHTTTFSSDDAYRALDSVARLLSAVSAPQAVAEVERHKKELLRVQFEEQARYRSRRAAVIPTEGQPQGGLSPWREVVTPHRDVASGRFQQAEFAADLWQVYLDEGSNEYRDPTEFYGRTYLTEGLKQLLANALRRLSGQGGDPVISLQTNFGGGKTHAMLALYHLTNALKISDLPGMESIFQDLGFQEPPQDVNVAVLVGNKLQPSGIVGYKPEHEGQSRPVINTLWGELAWQLGGAEGYELVRKADETSTNPGDALKVLFNRFAPCLILIDEWVAYARQLHDQSDIAGGSFETQFTFAQTLSESAKNADRTLLVVSIPASDISDPHTGQTRSNDIETGGERGKEALERLKNAIGRVESPWRPATGEESFEIVRRRLFQTNTDPNLFAKRDVVVRAFAEMYRNQSQEFPSECKEPDYQQRMKAAYPIHPELFDRLYSDWSSLDKFQRTRGVLCLMAKVIHSLWERNDQSLMIMPAHVAIDDVQVQSQLSRYLEDNWIPVIEKDVDGPNSLPLTLDRQNPNFGRYSACRRVTRTIYMGSAPTLRAANRGLEDRRIKLGCVQPGENPAAFGDALRRLSDQATYIYLDGNRYWVSTQPNVNRTAIERANQLLEENERYKVEAEIVRRLKKDKSKGEFSAVLIAPESTADIADDANLGVRLVILGPQYPHSRNNPESKGQKWAEDALHHKGNSPRFYKNTLLFLAADSNKIENLARNVAQYLAWEAIVEDKKILNLDAFQEKQAMNKKEQSDKDVGVILLDTYQWLLVPTQELRREERGERKEERGKRGEERGESKAEGEDSKAENSLSPLSSIISPIEWKETRLQVQGYLVETASKKAEYESNLLTTYGPNLLRLEVLDEILWRDRDRLDLSSLWDYLTRYLYLPRLKDRSVLLECIQNGVNSINWADHFAFATGFDEVKGEYIGLQFGTGINPSISPNSLIVKPEVAQRQIDAAQAAKASNSPSISKFAEKGGAYQTSETSGKTDANNDSIKLPEKQPPRRFHGSVEIDPMRINRDVGAIANEIIQHLTALTGAEVKITLEISADIPEGAPDNIVRTVTENCLTLKFKHQSFESE</sequence>
<name>A0ABR8ENM3_9CYAN</name>
<evidence type="ECO:0000256" key="2">
    <source>
        <dbReference type="SAM" id="MobiDB-lite"/>
    </source>
</evidence>
<dbReference type="EMBL" id="JACJSK010000085">
    <property type="protein sequence ID" value="MBD2547679.1"/>
    <property type="molecule type" value="Genomic_DNA"/>
</dbReference>
<dbReference type="InterPro" id="IPR007555">
    <property type="entry name" value="DUF499"/>
</dbReference>
<feature type="domain" description="Swt1-like HEPN" evidence="3">
    <location>
        <begin position="11"/>
        <end position="126"/>
    </location>
</feature>
<comment type="caution">
    <text evidence="4">The sequence shown here is derived from an EMBL/GenBank/DDBJ whole genome shotgun (WGS) entry which is preliminary data.</text>
</comment>
<dbReference type="Proteomes" id="UP000641954">
    <property type="component" value="Unassembled WGS sequence"/>
</dbReference>
<feature type="coiled-coil region" evidence="1">
    <location>
        <begin position="698"/>
        <end position="725"/>
    </location>
</feature>
<feature type="region of interest" description="Disordered" evidence="2">
    <location>
        <begin position="1060"/>
        <end position="1101"/>
    </location>
</feature>
<organism evidence="4 5">
    <name type="scientific">Planktothricoides raciborskii FACHB-1370</name>
    <dbReference type="NCBI Taxonomy" id="2949576"/>
    <lineage>
        <taxon>Bacteria</taxon>
        <taxon>Bacillati</taxon>
        <taxon>Cyanobacteriota</taxon>
        <taxon>Cyanophyceae</taxon>
        <taxon>Oscillatoriophycideae</taxon>
        <taxon>Oscillatoriales</taxon>
        <taxon>Oscillatoriaceae</taxon>
        <taxon>Planktothricoides</taxon>
    </lineage>
</organism>
<keyword evidence="4" id="KW-0067">ATP-binding</keyword>
<accession>A0ABR8ENM3</accession>
<feature type="compositionally biased region" description="Basic and acidic residues" evidence="2">
    <location>
        <begin position="872"/>
        <end position="900"/>
    </location>
</feature>
<keyword evidence="4" id="KW-0547">Nucleotide-binding</keyword>
<feature type="region of interest" description="Disordered" evidence="2">
    <location>
        <begin position="872"/>
        <end position="904"/>
    </location>
</feature>
<keyword evidence="5" id="KW-1185">Reference proteome</keyword>
<protein>
    <submittedName>
        <fullName evidence="4">ATP-binding protein</fullName>
    </submittedName>
</protein>
<evidence type="ECO:0000313" key="5">
    <source>
        <dbReference type="Proteomes" id="UP000641954"/>
    </source>
</evidence>
<evidence type="ECO:0000313" key="4">
    <source>
        <dbReference type="EMBL" id="MBD2547679.1"/>
    </source>
</evidence>
<evidence type="ECO:0000259" key="3">
    <source>
        <dbReference type="Pfam" id="PF18731"/>
    </source>
</evidence>
<gene>
    <name evidence="4" type="ORF">H6G72_28430</name>
</gene>
<dbReference type="Pfam" id="PF18731">
    <property type="entry name" value="HEPN_Swt1"/>
    <property type="match status" value="1"/>
</dbReference>
<keyword evidence="1" id="KW-0175">Coiled coil</keyword>
<dbReference type="GO" id="GO:0005524">
    <property type="term" value="F:ATP binding"/>
    <property type="evidence" value="ECO:0007669"/>
    <property type="project" value="UniProtKB-KW"/>
</dbReference>